<reference evidence="3 4" key="1">
    <citation type="submission" date="2019-11" db="EMBL/GenBank/DDBJ databases">
        <authorList>
            <person name="Brisse S."/>
        </authorList>
    </citation>
    <scope>NUCLEOTIDE SEQUENCE [LARGE SCALE GENOMIC DNA]</scope>
    <source>
        <strain evidence="3">FRC0190</strain>
    </source>
</reference>
<protein>
    <submittedName>
        <fullName evidence="3">Uncharacterized protein</fullName>
    </submittedName>
</protein>
<dbReference type="AlphaFoldDB" id="A0A6I8MD46"/>
<dbReference type="Proteomes" id="UP000423525">
    <property type="component" value="Chromosome"/>
</dbReference>
<organism evidence="3 4">
    <name type="scientific">Corynebacterium rouxii</name>
    <dbReference type="NCBI Taxonomy" id="2719119"/>
    <lineage>
        <taxon>Bacteria</taxon>
        <taxon>Bacillati</taxon>
        <taxon>Actinomycetota</taxon>
        <taxon>Actinomycetes</taxon>
        <taxon>Mycobacteriales</taxon>
        <taxon>Corynebacteriaceae</taxon>
        <taxon>Corynebacterium</taxon>
    </lineage>
</organism>
<keyword evidence="1" id="KW-0175">Coiled coil</keyword>
<keyword evidence="2" id="KW-0732">Signal</keyword>
<dbReference type="EMBL" id="LR738855">
    <property type="protein sequence ID" value="VZH84657.1"/>
    <property type="molecule type" value="Genomic_DNA"/>
</dbReference>
<evidence type="ECO:0000256" key="1">
    <source>
        <dbReference type="SAM" id="Coils"/>
    </source>
</evidence>
<evidence type="ECO:0000313" key="3">
    <source>
        <dbReference type="EMBL" id="VZH84657.1"/>
    </source>
</evidence>
<evidence type="ECO:0000313" key="4">
    <source>
        <dbReference type="Proteomes" id="UP000423525"/>
    </source>
</evidence>
<evidence type="ECO:0000256" key="2">
    <source>
        <dbReference type="SAM" id="SignalP"/>
    </source>
</evidence>
<proteinExistence type="predicted"/>
<gene>
    <name evidence="3" type="ORF">FRC0190_00668</name>
</gene>
<dbReference type="KEGG" id="crf:FRC0190_00668"/>
<dbReference type="RefSeq" id="WP_155871895.1">
    <property type="nucleotide sequence ID" value="NZ_LR738855.1"/>
</dbReference>
<accession>A0A6I8MD46</accession>
<feature type="chain" id="PRO_5026314319" evidence="2">
    <location>
        <begin position="27"/>
        <end position="163"/>
    </location>
</feature>
<feature type="signal peptide" evidence="2">
    <location>
        <begin position="1"/>
        <end position="26"/>
    </location>
</feature>
<feature type="coiled-coil region" evidence="1">
    <location>
        <begin position="37"/>
        <end position="71"/>
    </location>
</feature>
<sequence length="163" mass="17434">MIKSIKLAVVSATTALALTATGVAVAEEAVPMVGAVVQKEDSEIKAAQSKLSDLNRKLEETKQLLAAAEAGKGDLAAVQAKLSESEANFLAARNSMQSFLGTLNQVHTEKAKQEARRVTRNRTTSLKAANEKVLEAEKSFEELHGKLTEAYAIKSAVIAEKRL</sequence>
<name>A0A6I8MD46_9CORY</name>